<sequence length="76" mass="8195">MNTITAIFKPDADGTVHLPLPEAWRNRRIRVKAELEPVGGGDAAPPALKGFGCLAGKISLSPDFDEPLDDFKDYTA</sequence>
<protein>
    <submittedName>
        <fullName evidence="2">DUF2281 domain-containing protein</fullName>
    </submittedName>
</protein>
<dbReference type="Proteomes" id="UP000600139">
    <property type="component" value="Unassembled WGS sequence"/>
</dbReference>
<accession>A0A934R5F0</accession>
<evidence type="ECO:0000313" key="3">
    <source>
        <dbReference type="Proteomes" id="UP000600139"/>
    </source>
</evidence>
<feature type="domain" description="DUF2281" evidence="1">
    <location>
        <begin position="47"/>
        <end position="74"/>
    </location>
</feature>
<proteinExistence type="predicted"/>
<comment type="caution">
    <text evidence="2">The sequence shown here is derived from an EMBL/GenBank/DDBJ whole genome shotgun (WGS) entry which is preliminary data.</text>
</comment>
<gene>
    <name evidence="2" type="ORF">JIN84_09185</name>
</gene>
<dbReference type="Pfam" id="PF10047">
    <property type="entry name" value="DUF2281"/>
    <property type="match status" value="1"/>
</dbReference>
<reference evidence="2" key="1">
    <citation type="submission" date="2021-01" db="EMBL/GenBank/DDBJ databases">
        <title>Modified the classification status of verrucomicrobia.</title>
        <authorList>
            <person name="Feng X."/>
        </authorList>
    </citation>
    <scope>NUCLEOTIDE SEQUENCE</scope>
    <source>
        <strain evidence="2">JCM 18052</strain>
    </source>
</reference>
<dbReference type="RefSeq" id="WP_200350746.1">
    <property type="nucleotide sequence ID" value="NZ_BAABHZ010000008.1"/>
</dbReference>
<evidence type="ECO:0000313" key="2">
    <source>
        <dbReference type="EMBL" id="MBK1815790.1"/>
    </source>
</evidence>
<keyword evidence="3" id="KW-1185">Reference proteome</keyword>
<evidence type="ECO:0000259" key="1">
    <source>
        <dbReference type="Pfam" id="PF10047"/>
    </source>
</evidence>
<organism evidence="2 3">
    <name type="scientific">Luteolibacter yonseiensis</name>
    <dbReference type="NCBI Taxonomy" id="1144680"/>
    <lineage>
        <taxon>Bacteria</taxon>
        <taxon>Pseudomonadati</taxon>
        <taxon>Verrucomicrobiota</taxon>
        <taxon>Verrucomicrobiia</taxon>
        <taxon>Verrucomicrobiales</taxon>
        <taxon>Verrucomicrobiaceae</taxon>
        <taxon>Luteolibacter</taxon>
    </lineage>
</organism>
<dbReference type="EMBL" id="JAENIK010000009">
    <property type="protein sequence ID" value="MBK1815790.1"/>
    <property type="molecule type" value="Genomic_DNA"/>
</dbReference>
<dbReference type="AlphaFoldDB" id="A0A934R5F0"/>
<name>A0A934R5F0_9BACT</name>
<dbReference type="InterPro" id="IPR018739">
    <property type="entry name" value="DUF2281"/>
</dbReference>